<evidence type="ECO:0000256" key="2">
    <source>
        <dbReference type="ARBA" id="ARBA00023315"/>
    </source>
</evidence>
<keyword evidence="2" id="KW-0012">Acyltransferase</keyword>
<name>A0ABX1SXC5_9BIFI</name>
<organism evidence="3 4">
    <name type="scientific">Bifidobacterium panos</name>
    <dbReference type="NCBI Taxonomy" id="2675321"/>
    <lineage>
        <taxon>Bacteria</taxon>
        <taxon>Bacillati</taxon>
        <taxon>Actinomycetota</taxon>
        <taxon>Actinomycetes</taxon>
        <taxon>Bifidobacteriales</taxon>
        <taxon>Bifidobacteriaceae</taxon>
        <taxon>Bifidobacterium</taxon>
    </lineage>
</organism>
<keyword evidence="1" id="KW-0808">Transferase</keyword>
<dbReference type="PANTHER" id="PTHR36449:SF1">
    <property type="entry name" value="ACETYLTRANSFERASE"/>
    <property type="match status" value="1"/>
</dbReference>
<dbReference type="EMBL" id="JAAIIJ010000021">
    <property type="protein sequence ID" value="NMN02466.1"/>
    <property type="molecule type" value="Genomic_DNA"/>
</dbReference>
<dbReference type="Gene3D" id="3.40.630.30">
    <property type="match status" value="1"/>
</dbReference>
<evidence type="ECO:0008006" key="5">
    <source>
        <dbReference type="Google" id="ProtNLM"/>
    </source>
</evidence>
<reference evidence="3 4" key="1">
    <citation type="submission" date="2020-02" db="EMBL/GenBank/DDBJ databases">
        <title>Characterization of phylogenetic diversity of novel bifidobacterial species isolated in Czech ZOOs.</title>
        <authorList>
            <person name="Lugli G.A."/>
            <person name="Vera N.B."/>
            <person name="Ventura M."/>
        </authorList>
    </citation>
    <scope>NUCLEOTIDE SEQUENCE [LARGE SCALE GENOMIC DNA]</scope>
    <source>
        <strain evidence="3 4">DSM 109963</strain>
    </source>
</reference>
<proteinExistence type="predicted"/>
<gene>
    <name evidence="3" type="ORF">G1C94_1088</name>
</gene>
<evidence type="ECO:0000256" key="1">
    <source>
        <dbReference type="ARBA" id="ARBA00022679"/>
    </source>
</evidence>
<comment type="caution">
    <text evidence="3">The sequence shown here is derived from an EMBL/GenBank/DDBJ whole genome shotgun (WGS) entry which is preliminary data.</text>
</comment>
<dbReference type="Proteomes" id="UP000553756">
    <property type="component" value="Unassembled WGS sequence"/>
</dbReference>
<accession>A0ABX1SXC5</accession>
<evidence type="ECO:0000313" key="4">
    <source>
        <dbReference type="Proteomes" id="UP000553756"/>
    </source>
</evidence>
<protein>
    <recommendedName>
        <fullName evidence="5">N-acetyltransferase</fullName>
    </recommendedName>
</protein>
<evidence type="ECO:0000313" key="3">
    <source>
        <dbReference type="EMBL" id="NMN02466.1"/>
    </source>
</evidence>
<sequence length="204" mass="23534">MHLFALRDVLSTDFDKEKADSIRKKISLFSCKRTEHIERFAHNQMITAESYGESRSFLFLEDDTDDLVGFFTTGLTVIDWPKQVEPSEWWQSLSKKRRNVFTKGVFSSNGIMPAFTIGEIARDDRYTNEDLPGETILRHALAKILEAQRYAAGRLILVDTRRKLFDRLYREAGFEVFGTRPSPNGEGDEEFVIALLSLKNMTIR</sequence>
<dbReference type="PANTHER" id="PTHR36449">
    <property type="entry name" value="ACETYLTRANSFERASE-RELATED"/>
    <property type="match status" value="1"/>
</dbReference>
<keyword evidence="4" id="KW-1185">Reference proteome</keyword>